<accession>A0A174MQY5</accession>
<dbReference type="Proteomes" id="UP000095766">
    <property type="component" value="Unassembled WGS sequence"/>
</dbReference>
<evidence type="ECO:0000313" key="6">
    <source>
        <dbReference type="EMBL" id="KAB4228143.1"/>
    </source>
</evidence>
<evidence type="ECO:0000313" key="16">
    <source>
        <dbReference type="Proteomes" id="UP000261295"/>
    </source>
</evidence>
<organism evidence="2 12">
    <name type="scientific">Bacteroides uniformis</name>
    <dbReference type="NCBI Taxonomy" id="820"/>
    <lineage>
        <taxon>Bacteria</taxon>
        <taxon>Pseudomonadati</taxon>
        <taxon>Bacteroidota</taxon>
        <taxon>Bacteroidia</taxon>
        <taxon>Bacteroidales</taxon>
        <taxon>Bacteroidaceae</taxon>
        <taxon>Bacteroides</taxon>
    </lineage>
</organism>
<evidence type="ECO:0000313" key="4">
    <source>
        <dbReference type="EMBL" id="CUQ37252.1"/>
    </source>
</evidence>
<dbReference type="EMBL" id="CZAF01000017">
    <property type="protein sequence ID" value="CUP61933.1"/>
    <property type="molecule type" value="Genomic_DNA"/>
</dbReference>
<gene>
    <name evidence="11" type="ORF">DW831_20775</name>
    <name evidence="10" type="ORF">DW873_02645</name>
    <name evidence="9" type="ORF">DXC07_19050</name>
    <name evidence="8" type="ORF">DXC80_10870</name>
    <name evidence="2" type="ORF">ERS852462_04188</name>
    <name evidence="4" type="ORF">ERS852510_04192</name>
    <name evidence="3" type="ORF">ERS852554_03061</name>
    <name evidence="7" type="ORF">GAP41_20485</name>
    <name evidence="6" type="ORF">GAP47_21810</name>
    <name evidence="5" type="ORF">GAQ34_16310</name>
</gene>
<evidence type="ECO:0000313" key="5">
    <source>
        <dbReference type="EMBL" id="KAB4183141.1"/>
    </source>
</evidence>
<evidence type="ECO:0000313" key="19">
    <source>
        <dbReference type="Proteomes" id="UP000431575"/>
    </source>
</evidence>
<dbReference type="InterPro" id="IPR007842">
    <property type="entry name" value="HEPN_dom"/>
</dbReference>
<evidence type="ECO:0000313" key="11">
    <source>
        <dbReference type="EMBL" id="RHC70385.1"/>
    </source>
</evidence>
<dbReference type="SUPFAM" id="SSF81593">
    <property type="entry name" value="Nucleotidyltransferase substrate binding subunit/domain"/>
    <property type="match status" value="1"/>
</dbReference>
<dbReference type="AlphaFoldDB" id="A0A174MQY5"/>
<dbReference type="EMBL" id="QSRK01000014">
    <property type="protein sequence ID" value="RGL13442.1"/>
    <property type="molecule type" value="Genomic_DNA"/>
</dbReference>
<evidence type="ECO:0000313" key="8">
    <source>
        <dbReference type="EMBL" id="RGL13442.1"/>
    </source>
</evidence>
<evidence type="ECO:0000313" key="17">
    <source>
        <dbReference type="Proteomes" id="UP000284514"/>
    </source>
</evidence>
<dbReference type="EMBL" id="CZBF01000005">
    <property type="protein sequence ID" value="CUQ12993.1"/>
    <property type="molecule type" value="Genomic_DNA"/>
</dbReference>
<dbReference type="EMBL" id="WCTL01000045">
    <property type="protein sequence ID" value="KAB4228143.1"/>
    <property type="molecule type" value="Genomic_DNA"/>
</dbReference>
<reference evidence="15 16" key="2">
    <citation type="submission" date="2018-08" db="EMBL/GenBank/DDBJ databases">
        <title>A genome reference for cultivated species of the human gut microbiota.</title>
        <authorList>
            <person name="Zou Y."/>
            <person name="Xue W."/>
            <person name="Luo G."/>
        </authorList>
    </citation>
    <scope>NUCLEOTIDE SEQUENCE [LARGE SCALE GENOMIC DNA]</scope>
    <source>
        <strain evidence="11 17">AM34-25</strain>
        <strain evidence="10 18">AM39-1</strain>
        <strain evidence="9 16">OM07-9</strain>
        <strain evidence="8 15">TF08-13</strain>
    </source>
</reference>
<dbReference type="Proteomes" id="UP000095788">
    <property type="component" value="Unassembled WGS sequence"/>
</dbReference>
<dbReference type="EMBL" id="CZAO01000040">
    <property type="protein sequence ID" value="CUQ37252.1"/>
    <property type="molecule type" value="Genomic_DNA"/>
</dbReference>
<dbReference type="Gene3D" id="1.20.120.330">
    <property type="entry name" value="Nucleotidyltransferases domain 2"/>
    <property type="match status" value="1"/>
</dbReference>
<reference evidence="12 13" key="1">
    <citation type="submission" date="2015-09" db="EMBL/GenBank/DDBJ databases">
        <authorList>
            <consortium name="Pathogen Informatics"/>
        </authorList>
    </citation>
    <scope>NUCLEOTIDE SEQUENCE [LARGE SCALE GENOMIC DNA]</scope>
    <source>
        <strain evidence="2 12">2789STDY5834847</strain>
        <strain evidence="4 13">2789STDY5834898</strain>
        <strain evidence="3 14">2789STDY5834942</strain>
    </source>
</reference>
<dbReference type="EMBL" id="WCUA01000021">
    <property type="protein sequence ID" value="KAB4183141.1"/>
    <property type="molecule type" value="Genomic_DNA"/>
</dbReference>
<evidence type="ECO:0000313" key="14">
    <source>
        <dbReference type="Proteomes" id="UP000095788"/>
    </source>
</evidence>
<dbReference type="EMBL" id="QSHA01000002">
    <property type="protein sequence ID" value="RHB76411.1"/>
    <property type="molecule type" value="Genomic_DNA"/>
</dbReference>
<dbReference type="Proteomes" id="UP000442334">
    <property type="component" value="Unassembled WGS sequence"/>
</dbReference>
<evidence type="ECO:0000313" key="18">
    <source>
        <dbReference type="Proteomes" id="UP000286114"/>
    </source>
</evidence>
<dbReference type="OrthoDB" id="9808176at2"/>
<evidence type="ECO:0000313" key="13">
    <source>
        <dbReference type="Proteomes" id="UP000095766"/>
    </source>
</evidence>
<reference evidence="19 20" key="3">
    <citation type="journal article" date="2019" name="Nat. Med.">
        <title>A library of human gut bacterial isolates paired with longitudinal multiomics data enables mechanistic microbiome research.</title>
        <authorList>
            <person name="Poyet M."/>
            <person name="Groussin M."/>
            <person name="Gibbons S.M."/>
            <person name="Avila-Pacheco J."/>
            <person name="Jiang X."/>
            <person name="Kearney S.M."/>
            <person name="Perrotta A.R."/>
            <person name="Berdy B."/>
            <person name="Zhao S."/>
            <person name="Lieberman T.D."/>
            <person name="Swanson P.K."/>
            <person name="Smith M."/>
            <person name="Roesemann S."/>
            <person name="Alexander J.E."/>
            <person name="Rich S.A."/>
            <person name="Livny J."/>
            <person name="Vlamakis H."/>
            <person name="Clish C."/>
            <person name="Bullock K."/>
            <person name="Deik A."/>
            <person name="Scott J."/>
            <person name="Pierce K.A."/>
            <person name="Xavier R.J."/>
            <person name="Alm E.J."/>
        </authorList>
    </citation>
    <scope>NUCLEOTIDE SEQUENCE [LARGE SCALE GENOMIC DNA]</scope>
    <source>
        <strain evidence="5 20">BIOML-A21</strain>
        <strain evidence="6 21">BIOML-A5</strain>
        <strain evidence="7 19">BIOML-A6</strain>
    </source>
</reference>
<evidence type="ECO:0000313" key="7">
    <source>
        <dbReference type="EMBL" id="KAB4236804.1"/>
    </source>
</evidence>
<evidence type="ECO:0000313" key="9">
    <source>
        <dbReference type="EMBL" id="RGM51650.1"/>
    </source>
</evidence>
<dbReference type="Proteomes" id="UP000286114">
    <property type="component" value="Unassembled WGS sequence"/>
</dbReference>
<dbReference type="Proteomes" id="UP000095614">
    <property type="component" value="Unassembled WGS sequence"/>
</dbReference>
<evidence type="ECO:0000313" key="15">
    <source>
        <dbReference type="Proteomes" id="UP000260795"/>
    </source>
</evidence>
<proteinExistence type="predicted"/>
<dbReference type="Pfam" id="PF05168">
    <property type="entry name" value="HEPN"/>
    <property type="match status" value="1"/>
</dbReference>
<feature type="domain" description="HEPN" evidence="1">
    <location>
        <begin position="4"/>
        <end position="75"/>
    </location>
</feature>
<dbReference type="EMBL" id="QSIF01000075">
    <property type="protein sequence ID" value="RHC70385.1"/>
    <property type="molecule type" value="Genomic_DNA"/>
</dbReference>
<evidence type="ECO:0000313" key="10">
    <source>
        <dbReference type="EMBL" id="RHB76411.1"/>
    </source>
</evidence>
<name>A0A174MQY5_BACUN</name>
<dbReference type="Proteomes" id="UP000462376">
    <property type="component" value="Unassembled WGS sequence"/>
</dbReference>
<evidence type="ECO:0000259" key="1">
    <source>
        <dbReference type="Pfam" id="PF05168"/>
    </source>
</evidence>
<dbReference type="Proteomes" id="UP000261295">
    <property type="component" value="Unassembled WGS sequence"/>
</dbReference>
<dbReference type="EMBL" id="QSTL01000026">
    <property type="protein sequence ID" value="RGM51650.1"/>
    <property type="molecule type" value="Genomic_DNA"/>
</dbReference>
<protein>
    <submittedName>
        <fullName evidence="2 5">HEPN domain</fullName>
    </submittedName>
</protein>
<dbReference type="Proteomes" id="UP000284514">
    <property type="component" value="Unassembled WGS sequence"/>
</dbReference>
<evidence type="ECO:0000313" key="2">
    <source>
        <dbReference type="EMBL" id="CUP61933.1"/>
    </source>
</evidence>
<dbReference type="EMBL" id="WCTM01000026">
    <property type="protein sequence ID" value="KAB4236804.1"/>
    <property type="molecule type" value="Genomic_DNA"/>
</dbReference>
<sequence length="77" mass="9136">MEVPLKIHSLSRLAERTGLDKQLSEEQLDFIDKLEPLNIEARYPSYKERLMKSLTKEYCAELLSQTKELQLWIKNKL</sequence>
<evidence type="ECO:0000313" key="12">
    <source>
        <dbReference type="Proteomes" id="UP000095614"/>
    </source>
</evidence>
<evidence type="ECO:0000313" key="20">
    <source>
        <dbReference type="Proteomes" id="UP000442334"/>
    </source>
</evidence>
<dbReference type="Proteomes" id="UP000431575">
    <property type="component" value="Unassembled WGS sequence"/>
</dbReference>
<evidence type="ECO:0000313" key="3">
    <source>
        <dbReference type="EMBL" id="CUQ12993.1"/>
    </source>
</evidence>
<evidence type="ECO:0000313" key="21">
    <source>
        <dbReference type="Proteomes" id="UP000462376"/>
    </source>
</evidence>
<dbReference type="Proteomes" id="UP000260795">
    <property type="component" value="Unassembled WGS sequence"/>
</dbReference>